<accession>A0A382RSW2</accession>
<organism evidence="1">
    <name type="scientific">marine metagenome</name>
    <dbReference type="NCBI Taxonomy" id="408172"/>
    <lineage>
        <taxon>unclassified sequences</taxon>
        <taxon>metagenomes</taxon>
        <taxon>ecological metagenomes</taxon>
    </lineage>
</organism>
<reference evidence="1" key="1">
    <citation type="submission" date="2018-05" db="EMBL/GenBank/DDBJ databases">
        <authorList>
            <person name="Lanie J.A."/>
            <person name="Ng W.-L."/>
            <person name="Kazmierczak K.M."/>
            <person name="Andrzejewski T.M."/>
            <person name="Davidsen T.M."/>
            <person name="Wayne K.J."/>
            <person name="Tettelin H."/>
            <person name="Glass J.I."/>
            <person name="Rusch D."/>
            <person name="Podicherti R."/>
            <person name="Tsui H.-C.T."/>
            <person name="Winkler M.E."/>
        </authorList>
    </citation>
    <scope>NUCLEOTIDE SEQUENCE</scope>
</reference>
<dbReference type="AlphaFoldDB" id="A0A382RSW2"/>
<evidence type="ECO:0000313" key="1">
    <source>
        <dbReference type="EMBL" id="SVD00048.1"/>
    </source>
</evidence>
<dbReference type="EMBL" id="UINC01123524">
    <property type="protein sequence ID" value="SVD00048.1"/>
    <property type="molecule type" value="Genomic_DNA"/>
</dbReference>
<proteinExistence type="predicted"/>
<name>A0A382RSW2_9ZZZZ</name>
<sequence length="76" mass="8639">MRNEPKGVKMTVDVKERLETLREVCEEIKGVEIGLDVLRDTKWEIVRELKDAGHDFTASSEGMDIVLSSSPSFNWS</sequence>
<gene>
    <name evidence="1" type="ORF">METZ01_LOCUS352902</name>
</gene>
<protein>
    <submittedName>
        <fullName evidence="1">Uncharacterized protein</fullName>
    </submittedName>
</protein>